<reference evidence="6 7" key="2">
    <citation type="submission" date="2019-11" db="EMBL/GenBank/DDBJ databases">
        <authorList>
            <person name="Lu H."/>
        </authorList>
    </citation>
    <scope>NUCLEOTIDE SEQUENCE [LARGE SCALE GENOMIC DNA]</scope>
    <source>
        <strain evidence="6 7">FIM1</strain>
    </source>
</reference>
<feature type="transmembrane region" description="Helical" evidence="5">
    <location>
        <begin position="6"/>
        <end position="26"/>
    </location>
</feature>
<evidence type="ECO:0000313" key="7">
    <source>
        <dbReference type="Proteomes" id="UP000422736"/>
    </source>
</evidence>
<keyword evidence="5" id="KW-0256">Endoplasmic reticulum</keyword>
<name>A0ABX6ERF3_KLUMA</name>
<sequence length="71" mass="8013">MGLLWIVVGLFLYYCIWLLLPIFDLDQQFALFPLPSKYAVSIPIVLLLIATSIVGTSLAIVMWNAPEEKTE</sequence>
<gene>
    <name evidence="6" type="ORF">FIM1_946</name>
</gene>
<organism evidence="6 7">
    <name type="scientific">Kluyveromyces marxianus</name>
    <name type="common">Yeast</name>
    <name type="synonym">Candida kefyr</name>
    <dbReference type="NCBI Taxonomy" id="4911"/>
    <lineage>
        <taxon>Eukaryota</taxon>
        <taxon>Fungi</taxon>
        <taxon>Dikarya</taxon>
        <taxon>Ascomycota</taxon>
        <taxon>Saccharomycotina</taxon>
        <taxon>Saccharomycetes</taxon>
        <taxon>Saccharomycetales</taxon>
        <taxon>Saccharomycetaceae</taxon>
        <taxon>Kluyveromyces</taxon>
    </lineage>
</organism>
<comment type="subunit">
    <text evidence="5">Component of the dolichol-phosphate mannose (DPM) synthase complex.</text>
</comment>
<reference evidence="6 7" key="1">
    <citation type="submission" date="2016-03" db="EMBL/GenBank/DDBJ databases">
        <title>How can Kluyveromyces marxianus grow so fast - potential evolutionary course in Saccharomyces Complex revealed by comparative genomics.</title>
        <authorList>
            <person name="Mo W."/>
            <person name="Lu W."/>
            <person name="Yang X."/>
            <person name="Qi J."/>
            <person name="Lv H."/>
        </authorList>
    </citation>
    <scope>NUCLEOTIDE SEQUENCE [LARGE SCALE GENOMIC DNA]</scope>
    <source>
        <strain evidence="6 7">FIM1</strain>
    </source>
</reference>
<dbReference type="Proteomes" id="UP000422736">
    <property type="component" value="Chromosome 2"/>
</dbReference>
<evidence type="ECO:0000256" key="5">
    <source>
        <dbReference type="RuleBase" id="RU365084"/>
    </source>
</evidence>
<comment type="pathway">
    <text evidence="5">Protein modification; protein glycosylation.</text>
</comment>
<keyword evidence="4 5" id="KW-0472">Membrane</keyword>
<comment type="function">
    <text evidence="5">Regulatory subunit of the dolichol-phosphate mannose (DPM) synthase complex; essential for the ER localization.</text>
</comment>
<comment type="similarity">
    <text evidence="5">Belongs to the DPM2 family.</text>
</comment>
<keyword evidence="3 5" id="KW-1133">Transmembrane helix</keyword>
<evidence type="ECO:0000256" key="3">
    <source>
        <dbReference type="ARBA" id="ARBA00022989"/>
    </source>
</evidence>
<keyword evidence="2 5" id="KW-0812">Transmembrane</keyword>
<dbReference type="InterPro" id="IPR009914">
    <property type="entry name" value="DPM2"/>
</dbReference>
<evidence type="ECO:0000256" key="2">
    <source>
        <dbReference type="ARBA" id="ARBA00022692"/>
    </source>
</evidence>
<evidence type="ECO:0000256" key="4">
    <source>
        <dbReference type="ARBA" id="ARBA00023136"/>
    </source>
</evidence>
<evidence type="ECO:0000313" key="6">
    <source>
        <dbReference type="EMBL" id="QGN14289.1"/>
    </source>
</evidence>
<dbReference type="EMBL" id="CP015055">
    <property type="protein sequence ID" value="QGN14289.1"/>
    <property type="molecule type" value="Genomic_DNA"/>
</dbReference>
<accession>A0ABX6ERF3</accession>
<evidence type="ECO:0000256" key="1">
    <source>
        <dbReference type="ARBA" id="ARBA00004141"/>
    </source>
</evidence>
<feature type="transmembrane region" description="Helical" evidence="5">
    <location>
        <begin position="38"/>
        <end position="63"/>
    </location>
</feature>
<dbReference type="Pfam" id="PF07297">
    <property type="entry name" value="DPM2"/>
    <property type="match status" value="1"/>
</dbReference>
<keyword evidence="7" id="KW-1185">Reference proteome</keyword>
<comment type="subcellular location">
    <subcellularLocation>
        <location evidence="5">Endoplasmic reticulum membrane</location>
        <topology evidence="5">Multi-pass membrane protein</topology>
    </subcellularLocation>
    <subcellularLocation>
        <location evidence="1">Membrane</location>
        <topology evidence="1">Multi-pass membrane protein</topology>
    </subcellularLocation>
</comment>
<proteinExistence type="inferred from homology"/>
<protein>
    <recommendedName>
        <fullName evidence="5">Dolichol phosphate-mannose biosynthesis regulatory protein</fullName>
    </recommendedName>
</protein>